<feature type="domain" description="ACT" evidence="13">
    <location>
        <begin position="331"/>
        <end position="399"/>
    </location>
</feature>
<dbReference type="PROSITE" id="PS51671">
    <property type="entry name" value="ACT"/>
    <property type="match status" value="1"/>
</dbReference>
<dbReference type="SUPFAM" id="SSF55021">
    <property type="entry name" value="ACT-like"/>
    <property type="match status" value="1"/>
</dbReference>
<dbReference type="PANTHER" id="PTHR10996:SF282">
    <property type="entry name" value="D-3-PHOSPHOGLYCERATE DEHYDROGENASE 1-RELATED"/>
    <property type="match status" value="1"/>
</dbReference>
<evidence type="ECO:0000256" key="3">
    <source>
        <dbReference type="ARBA" id="ARBA00005854"/>
    </source>
</evidence>
<evidence type="ECO:0000256" key="4">
    <source>
        <dbReference type="ARBA" id="ARBA00013001"/>
    </source>
</evidence>
<keyword evidence="7 12" id="KW-0560">Oxidoreductase</keyword>
<comment type="pathway">
    <text evidence="2">Amino-acid biosynthesis; L-serine biosynthesis; L-serine from 3-phospho-D-glycerate: step 1/3.</text>
</comment>
<gene>
    <name evidence="15" type="ORF">CAL27_05240</name>
    <name evidence="14" type="ORF">CEG14_02600</name>
</gene>
<evidence type="ECO:0000256" key="1">
    <source>
        <dbReference type="ARBA" id="ARBA00003800"/>
    </source>
</evidence>
<evidence type="ECO:0000256" key="11">
    <source>
        <dbReference type="ARBA" id="ARBA00048731"/>
    </source>
</evidence>
<dbReference type="PROSITE" id="PS00065">
    <property type="entry name" value="D_2_HYDROXYACID_DH_1"/>
    <property type="match status" value="1"/>
</dbReference>
<comment type="function">
    <text evidence="1">Catalyzes the reversible oxidation of 3-phospho-D-glycerate to 3-phosphonooxypyruvate, the first step of the phosphorylated L-serine biosynthesis pathway. Also catalyzes the reversible oxidation of 2-hydroxyglutarate to 2-oxoglutarate.</text>
</comment>
<reference evidence="14 17" key="2">
    <citation type="submission" date="2017-05" db="EMBL/GenBank/DDBJ databases">
        <title>Complete and WGS of Bordetella genogroups.</title>
        <authorList>
            <person name="Spilker T."/>
            <person name="LiPuma J."/>
        </authorList>
    </citation>
    <scope>NUCLEOTIDE SEQUENCE [LARGE SCALE GENOMIC DNA]</scope>
    <source>
        <strain evidence="14 17">AU17610</strain>
    </source>
</reference>
<name>A0A261STG5_9BORD</name>
<dbReference type="PANTHER" id="PTHR10996">
    <property type="entry name" value="2-HYDROXYACID DEHYDROGENASE-RELATED"/>
    <property type="match status" value="1"/>
</dbReference>
<dbReference type="PROSITE" id="PS00671">
    <property type="entry name" value="D_2_HYDROXYACID_DH_3"/>
    <property type="match status" value="1"/>
</dbReference>
<dbReference type="Pfam" id="PF00389">
    <property type="entry name" value="2-Hacid_dh"/>
    <property type="match status" value="1"/>
</dbReference>
<dbReference type="Pfam" id="PF22629">
    <property type="entry name" value="ACT_AHAS_ss"/>
    <property type="match status" value="1"/>
</dbReference>
<dbReference type="NCBIfam" id="NF008759">
    <property type="entry name" value="PRK11790.1"/>
    <property type="match status" value="1"/>
</dbReference>
<evidence type="ECO:0000313" key="16">
    <source>
        <dbReference type="Proteomes" id="UP000216354"/>
    </source>
</evidence>
<evidence type="ECO:0000256" key="6">
    <source>
        <dbReference type="ARBA" id="ARBA00021582"/>
    </source>
</evidence>
<evidence type="ECO:0000256" key="10">
    <source>
        <dbReference type="ARBA" id="ARBA00048126"/>
    </source>
</evidence>
<dbReference type="InterPro" id="IPR006140">
    <property type="entry name" value="D-isomer_DH_NAD-bd"/>
</dbReference>
<evidence type="ECO:0000259" key="13">
    <source>
        <dbReference type="PROSITE" id="PS51671"/>
    </source>
</evidence>
<dbReference type="OrthoDB" id="9805416at2"/>
<evidence type="ECO:0000256" key="8">
    <source>
        <dbReference type="ARBA" id="ARBA00023027"/>
    </source>
</evidence>
<organism evidence="14 17">
    <name type="scientific">Bordetella genomosp. 1</name>
    <dbReference type="NCBI Taxonomy" id="1395607"/>
    <lineage>
        <taxon>Bacteria</taxon>
        <taxon>Pseudomonadati</taxon>
        <taxon>Pseudomonadota</taxon>
        <taxon>Betaproteobacteria</taxon>
        <taxon>Burkholderiales</taxon>
        <taxon>Alcaligenaceae</taxon>
        <taxon>Bordetella</taxon>
    </lineage>
</organism>
<accession>A0A261STG5</accession>
<dbReference type="CDD" id="cd04901">
    <property type="entry name" value="ACT_3PGDH"/>
    <property type="match status" value="1"/>
</dbReference>
<dbReference type="InterPro" id="IPR029753">
    <property type="entry name" value="D-isomer_DH_CS"/>
</dbReference>
<dbReference type="Gene3D" id="3.40.50.720">
    <property type="entry name" value="NAD(P)-binding Rossmann-like Domain"/>
    <property type="match status" value="2"/>
</dbReference>
<comment type="catalytic activity">
    <reaction evidence="11">
        <text>(2R)-3-phosphoglycerate + NAD(+) = 3-phosphooxypyruvate + NADH + H(+)</text>
        <dbReference type="Rhea" id="RHEA:12641"/>
        <dbReference type="ChEBI" id="CHEBI:15378"/>
        <dbReference type="ChEBI" id="CHEBI:18110"/>
        <dbReference type="ChEBI" id="CHEBI:57540"/>
        <dbReference type="ChEBI" id="CHEBI:57945"/>
        <dbReference type="ChEBI" id="CHEBI:58272"/>
        <dbReference type="EC" id="1.1.1.95"/>
    </reaction>
</comment>
<evidence type="ECO:0000256" key="5">
    <source>
        <dbReference type="ARBA" id="ARBA00013143"/>
    </source>
</evidence>
<evidence type="ECO:0000313" key="14">
    <source>
        <dbReference type="EMBL" id="OZI40668.1"/>
    </source>
</evidence>
<keyword evidence="8" id="KW-0520">NAD</keyword>
<protein>
    <recommendedName>
        <fullName evidence="6">D-3-phosphoglycerate dehydrogenase</fullName>
        <ecNumber evidence="4">1.1.1.399</ecNumber>
        <ecNumber evidence="5">1.1.1.95</ecNumber>
    </recommendedName>
    <alternativeName>
        <fullName evidence="9">2-oxoglutarate reductase</fullName>
    </alternativeName>
</protein>
<dbReference type="RefSeq" id="WP_094824783.1">
    <property type="nucleotide sequence ID" value="NZ_NEVL01000001.1"/>
</dbReference>
<evidence type="ECO:0000256" key="9">
    <source>
        <dbReference type="ARBA" id="ARBA00030455"/>
    </source>
</evidence>
<dbReference type="Gene3D" id="3.30.70.260">
    <property type="match status" value="1"/>
</dbReference>
<dbReference type="InterPro" id="IPR029752">
    <property type="entry name" value="D-isomer_DH_CS1"/>
</dbReference>
<dbReference type="AlphaFoldDB" id="A0A261STG5"/>
<dbReference type="EC" id="1.1.1.95" evidence="5"/>
<dbReference type="CDD" id="cd12176">
    <property type="entry name" value="PGDH_3"/>
    <property type="match status" value="1"/>
</dbReference>
<dbReference type="UniPathway" id="UPA00135">
    <property type="reaction ID" value="UER00196"/>
</dbReference>
<dbReference type="EC" id="1.1.1.399" evidence="4"/>
<reference evidence="15 16" key="1">
    <citation type="submission" date="2017-05" db="EMBL/GenBank/DDBJ databases">
        <title>Complete and WGS of Bordetella genogroups.</title>
        <authorList>
            <person name="Spilker T."/>
            <person name="Lipuma J."/>
        </authorList>
    </citation>
    <scope>NUCLEOTIDE SEQUENCE [LARGE SCALE GENOMIC DNA]</scope>
    <source>
        <strain evidence="15 16">AU9795</strain>
    </source>
</reference>
<comment type="caution">
    <text evidence="14">The sequence shown here is derived from an EMBL/GenBank/DDBJ whole genome shotgun (WGS) entry which is preliminary data.</text>
</comment>
<keyword evidence="16" id="KW-1185">Reference proteome</keyword>
<dbReference type="InterPro" id="IPR006139">
    <property type="entry name" value="D-isomer_2_OHA_DH_cat_dom"/>
</dbReference>
<dbReference type="SUPFAM" id="SSF51735">
    <property type="entry name" value="NAD(P)-binding Rossmann-fold domains"/>
    <property type="match status" value="1"/>
</dbReference>
<dbReference type="Proteomes" id="UP000216354">
    <property type="component" value="Unassembled WGS sequence"/>
</dbReference>
<dbReference type="InterPro" id="IPR036291">
    <property type="entry name" value="NAD(P)-bd_dom_sf"/>
</dbReference>
<dbReference type="InterPro" id="IPR002912">
    <property type="entry name" value="ACT_dom"/>
</dbReference>
<sequence>MARIVLFENIHPSARAVFEAAGYTDIATYGSALPAAELRAALAGADVVGIRSRTHLDAELFEANPNLRVVGCFCIGTNQVDVDAAMKRGVPVFNAPFSNTRSVAELVLGEAILLLRRIPEKNARVHLGHWDKTAAGAFEARGKTLGIVGYGNIGSQISTLAEAIGMRVVYHDVEAKLPLGNARAATSLAELLEQSDVVTLHVPGGKSTENIINAETLALMKKGAILINASRGTVVDIAELHKALTSGHLAGAALDVFPTEPKGASEPLDSPLIGLPNVILTPHIGGSTQESQENIGREVAEKLVRYIQAGTTKTAVNFPELPYLEPAGSTRILHVHRNAPGALGTLDNLLAEQGLNILSQTLQTRGQIGYVITDVDGKVEDAVLHALRSHPITVRCDRI</sequence>
<dbReference type="EMBL" id="NEVR01000001">
    <property type="protein sequence ID" value="OZI68862.1"/>
    <property type="molecule type" value="Genomic_DNA"/>
</dbReference>
<comment type="catalytic activity">
    <reaction evidence="10">
        <text>(R)-2-hydroxyglutarate + NAD(+) = 2-oxoglutarate + NADH + H(+)</text>
        <dbReference type="Rhea" id="RHEA:49612"/>
        <dbReference type="ChEBI" id="CHEBI:15378"/>
        <dbReference type="ChEBI" id="CHEBI:15801"/>
        <dbReference type="ChEBI" id="CHEBI:16810"/>
        <dbReference type="ChEBI" id="CHEBI:57540"/>
        <dbReference type="ChEBI" id="CHEBI:57945"/>
        <dbReference type="EC" id="1.1.1.399"/>
    </reaction>
</comment>
<dbReference type="SUPFAM" id="SSF52283">
    <property type="entry name" value="Formate/glycerate dehydrogenase catalytic domain-like"/>
    <property type="match status" value="1"/>
</dbReference>
<evidence type="ECO:0000256" key="2">
    <source>
        <dbReference type="ARBA" id="ARBA00005216"/>
    </source>
</evidence>
<evidence type="ECO:0000313" key="17">
    <source>
        <dbReference type="Proteomes" id="UP000217005"/>
    </source>
</evidence>
<dbReference type="EMBL" id="NEVL01000001">
    <property type="protein sequence ID" value="OZI40668.1"/>
    <property type="molecule type" value="Genomic_DNA"/>
</dbReference>
<dbReference type="FunFam" id="3.40.50.720:FF:000041">
    <property type="entry name" value="D-3-phosphoglycerate dehydrogenase"/>
    <property type="match status" value="1"/>
</dbReference>
<dbReference type="Pfam" id="PF02826">
    <property type="entry name" value="2-Hacid_dh_C"/>
    <property type="match status" value="1"/>
</dbReference>
<comment type="similarity">
    <text evidence="3 12">Belongs to the D-isomer specific 2-hydroxyacid dehydrogenase family.</text>
</comment>
<dbReference type="InterPro" id="IPR045865">
    <property type="entry name" value="ACT-like_dom_sf"/>
</dbReference>
<dbReference type="GO" id="GO:0051287">
    <property type="term" value="F:NAD binding"/>
    <property type="evidence" value="ECO:0007669"/>
    <property type="project" value="InterPro"/>
</dbReference>
<evidence type="ECO:0000313" key="15">
    <source>
        <dbReference type="EMBL" id="OZI68862.1"/>
    </source>
</evidence>
<dbReference type="Proteomes" id="UP000217005">
    <property type="component" value="Unassembled WGS sequence"/>
</dbReference>
<evidence type="ECO:0000256" key="7">
    <source>
        <dbReference type="ARBA" id="ARBA00023002"/>
    </source>
</evidence>
<dbReference type="GO" id="GO:0004617">
    <property type="term" value="F:phosphoglycerate dehydrogenase activity"/>
    <property type="evidence" value="ECO:0007669"/>
    <property type="project" value="UniProtKB-EC"/>
</dbReference>
<dbReference type="GO" id="GO:0006564">
    <property type="term" value="P:L-serine biosynthetic process"/>
    <property type="evidence" value="ECO:0007669"/>
    <property type="project" value="UniProtKB-ARBA"/>
</dbReference>
<dbReference type="InterPro" id="IPR054480">
    <property type="entry name" value="AHAS_small-like_ACT"/>
</dbReference>
<dbReference type="InterPro" id="IPR050223">
    <property type="entry name" value="D-isomer_2-hydroxyacid_DH"/>
</dbReference>
<proteinExistence type="inferred from homology"/>
<evidence type="ECO:0000256" key="12">
    <source>
        <dbReference type="RuleBase" id="RU003719"/>
    </source>
</evidence>
<dbReference type="GO" id="GO:0047545">
    <property type="term" value="F:(S)-2-hydroxyglutarate dehydrogenase activity"/>
    <property type="evidence" value="ECO:0007669"/>
    <property type="project" value="UniProtKB-ARBA"/>
</dbReference>
<dbReference type="PROSITE" id="PS00670">
    <property type="entry name" value="D_2_HYDROXYACID_DH_2"/>
    <property type="match status" value="1"/>
</dbReference>